<dbReference type="CDD" id="cd08422">
    <property type="entry name" value="PBP2_CrgA_like"/>
    <property type="match status" value="1"/>
</dbReference>
<comment type="similarity">
    <text evidence="1">Belongs to the LysR transcriptional regulatory family.</text>
</comment>
<dbReference type="PANTHER" id="PTHR30537:SF5">
    <property type="entry name" value="HTH-TYPE TRANSCRIPTIONAL ACTIVATOR TTDR-RELATED"/>
    <property type="match status" value="1"/>
</dbReference>
<dbReference type="Gene3D" id="3.40.190.290">
    <property type="match status" value="1"/>
</dbReference>
<dbReference type="InterPro" id="IPR058163">
    <property type="entry name" value="LysR-type_TF_proteobact-type"/>
</dbReference>
<evidence type="ECO:0000313" key="7">
    <source>
        <dbReference type="Proteomes" id="UP000199377"/>
    </source>
</evidence>
<organism evidence="6 7">
    <name type="scientific">Albimonas pacifica</name>
    <dbReference type="NCBI Taxonomy" id="1114924"/>
    <lineage>
        <taxon>Bacteria</taxon>
        <taxon>Pseudomonadati</taxon>
        <taxon>Pseudomonadota</taxon>
        <taxon>Alphaproteobacteria</taxon>
        <taxon>Rhodobacterales</taxon>
        <taxon>Paracoccaceae</taxon>
        <taxon>Albimonas</taxon>
    </lineage>
</organism>
<dbReference type="Proteomes" id="UP000199377">
    <property type="component" value="Unassembled WGS sequence"/>
</dbReference>
<dbReference type="PROSITE" id="PS50931">
    <property type="entry name" value="HTH_LYSR"/>
    <property type="match status" value="1"/>
</dbReference>
<dbReference type="SUPFAM" id="SSF46785">
    <property type="entry name" value="Winged helix' DNA-binding domain"/>
    <property type="match status" value="1"/>
</dbReference>
<dbReference type="GO" id="GO:0003700">
    <property type="term" value="F:DNA-binding transcription factor activity"/>
    <property type="evidence" value="ECO:0007669"/>
    <property type="project" value="InterPro"/>
</dbReference>
<dbReference type="Pfam" id="PF00126">
    <property type="entry name" value="HTH_1"/>
    <property type="match status" value="1"/>
</dbReference>
<dbReference type="RefSeq" id="WP_092860223.1">
    <property type="nucleotide sequence ID" value="NZ_FOQH01000005.1"/>
</dbReference>
<keyword evidence="7" id="KW-1185">Reference proteome</keyword>
<name>A0A1I3GZ10_9RHOB</name>
<sequence>MPGELETLRVFLEVAAQESFAAAARRLGQSPAAVTRAVGALETRLGVQLLLRTTRRVSLTAAGAAYAARVRPLVEGIEVAAEDLRADTGALSGRLRINAPISLGRRMLPEAIAAFRETHPAVEFSVTLTDRLIDVMAEPADLAVRISGQPSDKLTIWRRICPVRRCLVASPALLAREGRPADPGALGGWALLGHGPEAGPEVWELSRGARRMRATAGAPVAANNGELIAELAARGQGAALLPRFMVEDKLRSGALEEILPEWEAPPLWLTLYYPPYERLPRRVAAFSDFFEVHVTRTRPV</sequence>
<keyword evidence="4" id="KW-0804">Transcription</keyword>
<evidence type="ECO:0000259" key="5">
    <source>
        <dbReference type="PROSITE" id="PS50931"/>
    </source>
</evidence>
<proteinExistence type="inferred from homology"/>
<evidence type="ECO:0000256" key="2">
    <source>
        <dbReference type="ARBA" id="ARBA00023015"/>
    </source>
</evidence>
<dbReference type="PANTHER" id="PTHR30537">
    <property type="entry name" value="HTH-TYPE TRANSCRIPTIONAL REGULATOR"/>
    <property type="match status" value="1"/>
</dbReference>
<dbReference type="FunFam" id="1.10.10.10:FF:000001">
    <property type="entry name" value="LysR family transcriptional regulator"/>
    <property type="match status" value="1"/>
</dbReference>
<accession>A0A1I3GZ10</accession>
<dbReference type="InterPro" id="IPR005119">
    <property type="entry name" value="LysR_subst-bd"/>
</dbReference>
<dbReference type="GO" id="GO:0003677">
    <property type="term" value="F:DNA binding"/>
    <property type="evidence" value="ECO:0007669"/>
    <property type="project" value="UniProtKB-KW"/>
</dbReference>
<dbReference type="InterPro" id="IPR000847">
    <property type="entry name" value="LysR_HTH_N"/>
</dbReference>
<dbReference type="Gene3D" id="1.10.10.10">
    <property type="entry name" value="Winged helix-like DNA-binding domain superfamily/Winged helix DNA-binding domain"/>
    <property type="match status" value="1"/>
</dbReference>
<dbReference type="AlphaFoldDB" id="A0A1I3GZ10"/>
<keyword evidence="2" id="KW-0805">Transcription regulation</keyword>
<evidence type="ECO:0000256" key="1">
    <source>
        <dbReference type="ARBA" id="ARBA00009437"/>
    </source>
</evidence>
<evidence type="ECO:0000313" key="6">
    <source>
        <dbReference type="EMBL" id="SFI28542.1"/>
    </source>
</evidence>
<reference evidence="6 7" key="1">
    <citation type="submission" date="2016-10" db="EMBL/GenBank/DDBJ databases">
        <authorList>
            <person name="de Groot N.N."/>
        </authorList>
    </citation>
    <scope>NUCLEOTIDE SEQUENCE [LARGE SCALE GENOMIC DNA]</scope>
    <source>
        <strain evidence="6 7">CGMCC 1.11030</strain>
    </source>
</reference>
<evidence type="ECO:0000256" key="4">
    <source>
        <dbReference type="ARBA" id="ARBA00023163"/>
    </source>
</evidence>
<dbReference type="STRING" id="1114924.SAMN05216258_105412"/>
<feature type="domain" description="HTH lysR-type" evidence="5">
    <location>
        <begin position="1"/>
        <end position="60"/>
    </location>
</feature>
<dbReference type="InterPro" id="IPR036388">
    <property type="entry name" value="WH-like_DNA-bd_sf"/>
</dbReference>
<dbReference type="EMBL" id="FOQH01000005">
    <property type="protein sequence ID" value="SFI28542.1"/>
    <property type="molecule type" value="Genomic_DNA"/>
</dbReference>
<dbReference type="OrthoDB" id="9813056at2"/>
<evidence type="ECO:0000256" key="3">
    <source>
        <dbReference type="ARBA" id="ARBA00023125"/>
    </source>
</evidence>
<keyword evidence="3 6" id="KW-0238">DNA-binding</keyword>
<protein>
    <submittedName>
        <fullName evidence="6">DNA-binding transcriptional regulator, LysR family</fullName>
    </submittedName>
</protein>
<dbReference type="SUPFAM" id="SSF53850">
    <property type="entry name" value="Periplasmic binding protein-like II"/>
    <property type="match status" value="1"/>
</dbReference>
<dbReference type="Pfam" id="PF03466">
    <property type="entry name" value="LysR_substrate"/>
    <property type="match status" value="1"/>
</dbReference>
<dbReference type="InterPro" id="IPR036390">
    <property type="entry name" value="WH_DNA-bd_sf"/>
</dbReference>
<gene>
    <name evidence="6" type="ORF">SAMN05216258_105412</name>
</gene>